<evidence type="ECO:0000313" key="2">
    <source>
        <dbReference type="EMBL" id="GAA3124424.1"/>
    </source>
</evidence>
<reference evidence="3" key="1">
    <citation type="journal article" date="2019" name="Int. J. Syst. Evol. Microbiol.">
        <title>The Global Catalogue of Microorganisms (GCM) 10K type strain sequencing project: providing services to taxonomists for standard genome sequencing and annotation.</title>
        <authorList>
            <consortium name="The Broad Institute Genomics Platform"/>
            <consortium name="The Broad Institute Genome Sequencing Center for Infectious Disease"/>
            <person name="Wu L."/>
            <person name="Ma J."/>
        </authorList>
    </citation>
    <scope>NUCLEOTIDE SEQUENCE [LARGE SCALE GENOMIC DNA]</scope>
    <source>
        <strain evidence="3">JCM 9092</strain>
    </source>
</reference>
<sequence length="69" mass="7131">MTPTSAKNDDLPVYENLVRERGDVLAESRLVAAQTLQQAAQAVNGFGGFQPSPGPAARPTVPGRPGTGV</sequence>
<accession>A0ABP6MSR8</accession>
<organism evidence="2 3">
    <name type="scientific">Streptomyces rectiviolaceus</name>
    <dbReference type="NCBI Taxonomy" id="332591"/>
    <lineage>
        <taxon>Bacteria</taxon>
        <taxon>Bacillati</taxon>
        <taxon>Actinomycetota</taxon>
        <taxon>Actinomycetes</taxon>
        <taxon>Kitasatosporales</taxon>
        <taxon>Streptomycetaceae</taxon>
        <taxon>Streptomyces</taxon>
    </lineage>
</organism>
<protein>
    <submittedName>
        <fullName evidence="2">Uncharacterized protein</fullName>
    </submittedName>
</protein>
<keyword evidence="3" id="KW-1185">Reference proteome</keyword>
<evidence type="ECO:0000313" key="3">
    <source>
        <dbReference type="Proteomes" id="UP001501637"/>
    </source>
</evidence>
<comment type="caution">
    <text evidence="2">The sequence shown here is derived from an EMBL/GenBank/DDBJ whole genome shotgun (WGS) entry which is preliminary data.</text>
</comment>
<dbReference type="EMBL" id="BAAAUG010000097">
    <property type="protein sequence ID" value="GAA3124424.1"/>
    <property type="molecule type" value="Genomic_DNA"/>
</dbReference>
<dbReference type="RefSeq" id="WP_344524629.1">
    <property type="nucleotide sequence ID" value="NZ_BAAAUG010000097.1"/>
</dbReference>
<feature type="region of interest" description="Disordered" evidence="1">
    <location>
        <begin position="45"/>
        <end position="69"/>
    </location>
</feature>
<gene>
    <name evidence="2" type="ORF">GCM10010449_52660</name>
</gene>
<name>A0ABP6MSR8_9ACTN</name>
<dbReference type="Proteomes" id="UP001501637">
    <property type="component" value="Unassembled WGS sequence"/>
</dbReference>
<evidence type="ECO:0000256" key="1">
    <source>
        <dbReference type="SAM" id="MobiDB-lite"/>
    </source>
</evidence>
<proteinExistence type="predicted"/>